<keyword evidence="4 6" id="KW-1133">Transmembrane helix</keyword>
<evidence type="ECO:0000256" key="2">
    <source>
        <dbReference type="ARBA" id="ARBA00022475"/>
    </source>
</evidence>
<keyword evidence="8" id="KW-1185">Reference proteome</keyword>
<feature type="transmembrane region" description="Helical" evidence="6">
    <location>
        <begin position="218"/>
        <end position="238"/>
    </location>
</feature>
<reference evidence="7 8" key="1">
    <citation type="submission" date="2018-04" db="EMBL/GenBank/DDBJ databases">
        <title>Altererythrobacter sp. HME9302 genome sequencing and assembly.</title>
        <authorList>
            <person name="Kang H."/>
            <person name="Kim H."/>
            <person name="Joh K."/>
        </authorList>
    </citation>
    <scope>NUCLEOTIDE SEQUENCE [LARGE SCALE GENOMIC DNA]</scope>
    <source>
        <strain evidence="7 8">HME9302</strain>
    </source>
</reference>
<evidence type="ECO:0008006" key="9">
    <source>
        <dbReference type="Google" id="ProtNLM"/>
    </source>
</evidence>
<accession>A0A369Q9W7</accession>
<keyword evidence="3 6" id="KW-0812">Transmembrane</keyword>
<organism evidence="7 8">
    <name type="scientific">Alteripontixanthobacter maritimus</name>
    <dbReference type="NCBI Taxonomy" id="2161824"/>
    <lineage>
        <taxon>Bacteria</taxon>
        <taxon>Pseudomonadati</taxon>
        <taxon>Pseudomonadota</taxon>
        <taxon>Alphaproteobacteria</taxon>
        <taxon>Sphingomonadales</taxon>
        <taxon>Erythrobacteraceae</taxon>
        <taxon>Alteripontixanthobacter</taxon>
    </lineage>
</organism>
<evidence type="ECO:0000256" key="4">
    <source>
        <dbReference type="ARBA" id="ARBA00022989"/>
    </source>
</evidence>
<dbReference type="Pfam" id="PF13440">
    <property type="entry name" value="Polysacc_synt_3"/>
    <property type="match status" value="1"/>
</dbReference>
<feature type="transmembrane region" description="Helical" evidence="6">
    <location>
        <begin position="152"/>
        <end position="173"/>
    </location>
</feature>
<feature type="transmembrane region" description="Helical" evidence="6">
    <location>
        <begin position="376"/>
        <end position="398"/>
    </location>
</feature>
<dbReference type="AlphaFoldDB" id="A0A369Q9W7"/>
<keyword evidence="5 6" id="KW-0472">Membrane</keyword>
<evidence type="ECO:0000256" key="1">
    <source>
        <dbReference type="ARBA" id="ARBA00004651"/>
    </source>
</evidence>
<feature type="transmembrane region" description="Helical" evidence="6">
    <location>
        <begin position="37"/>
        <end position="57"/>
    </location>
</feature>
<comment type="subcellular location">
    <subcellularLocation>
        <location evidence="1">Cell membrane</location>
        <topology evidence="1">Multi-pass membrane protein</topology>
    </subcellularLocation>
</comment>
<evidence type="ECO:0000256" key="3">
    <source>
        <dbReference type="ARBA" id="ARBA00022692"/>
    </source>
</evidence>
<dbReference type="EMBL" id="QBKA01000002">
    <property type="protein sequence ID" value="RDC59699.1"/>
    <property type="molecule type" value="Genomic_DNA"/>
</dbReference>
<keyword evidence="2" id="KW-1003">Cell membrane</keyword>
<feature type="transmembrane region" description="Helical" evidence="6">
    <location>
        <begin position="336"/>
        <end position="355"/>
    </location>
</feature>
<dbReference type="PANTHER" id="PTHR30250">
    <property type="entry name" value="PST FAMILY PREDICTED COLANIC ACID TRANSPORTER"/>
    <property type="match status" value="1"/>
</dbReference>
<gene>
    <name evidence="7" type="ORF">HME9302_00891</name>
</gene>
<dbReference type="InterPro" id="IPR050833">
    <property type="entry name" value="Poly_Biosynth_Transport"/>
</dbReference>
<dbReference type="RefSeq" id="WP_115366011.1">
    <property type="nucleotide sequence ID" value="NZ_QBKA01000002.1"/>
</dbReference>
<name>A0A369Q9W7_9SPHN</name>
<feature type="transmembrane region" description="Helical" evidence="6">
    <location>
        <begin position="294"/>
        <end position="316"/>
    </location>
</feature>
<feature type="transmembrane region" description="Helical" evidence="6">
    <location>
        <begin position="179"/>
        <end position="198"/>
    </location>
</feature>
<feature type="transmembrane region" description="Helical" evidence="6">
    <location>
        <begin position="126"/>
        <end position="145"/>
    </location>
</feature>
<feature type="transmembrane region" description="Helical" evidence="6">
    <location>
        <begin position="7"/>
        <end position="31"/>
    </location>
</feature>
<evidence type="ECO:0000256" key="5">
    <source>
        <dbReference type="ARBA" id="ARBA00023136"/>
    </source>
</evidence>
<feature type="transmembrane region" description="Helical" evidence="6">
    <location>
        <begin position="418"/>
        <end position="438"/>
    </location>
</feature>
<comment type="caution">
    <text evidence="7">The sequence shown here is derived from an EMBL/GenBank/DDBJ whole genome shotgun (WGS) entry which is preliminary data.</text>
</comment>
<evidence type="ECO:0000313" key="7">
    <source>
        <dbReference type="EMBL" id="RDC59699.1"/>
    </source>
</evidence>
<dbReference type="Proteomes" id="UP000253727">
    <property type="component" value="Unassembled WGS sequence"/>
</dbReference>
<dbReference type="PANTHER" id="PTHR30250:SF26">
    <property type="entry name" value="PSMA PROTEIN"/>
    <property type="match status" value="1"/>
</dbReference>
<feature type="transmembrane region" description="Helical" evidence="6">
    <location>
        <begin position="78"/>
        <end position="106"/>
    </location>
</feature>
<sequence>MSVGRNAAYNLAGFGIPLVLFIVTIPIYIGLIGPARYGVLAIVWLVLGLGGLLDLGLGRAANQRVASLKNDTAESRRAALGTALATNVLIGAVGALIIGGVAYYVFAHAMKMPDELRTEAVPLVSFMALSLPIVTTIGILSGALMGREKFFVVNRITIINGALFQLLPLAIAHFVGPELMPLVVAALCARVAALFLLLRECRREFGRGALLLWERVQFVSMLKYGGWVSATGLIGLMLVFSDRLLIGTVLGAVAVTIYAVPLDATRRIAVLADSLANALFPRLALANKEESREFSAYAVGALYAITTPLVAGFIVVAEPVMRIWLGDDIGGQSAPLAQILAIAGWANVFAKVPYARLQAQNRPHRVAQIMLAELPLYILALWFALGWFGPAGAAWVYLARTAGDTVTMFLVADGRLQNGAALLATFMVLLGMTIGLGVSKPLGALTAFALAVPVTLVTLVASWTMTPPPMRAWLKGLATQIRSGKEKGA</sequence>
<feature type="transmembrane region" description="Helical" evidence="6">
    <location>
        <begin position="445"/>
        <end position="465"/>
    </location>
</feature>
<feature type="transmembrane region" description="Helical" evidence="6">
    <location>
        <begin position="244"/>
        <end position="262"/>
    </location>
</feature>
<evidence type="ECO:0000256" key="6">
    <source>
        <dbReference type="SAM" id="Phobius"/>
    </source>
</evidence>
<evidence type="ECO:0000313" key="8">
    <source>
        <dbReference type="Proteomes" id="UP000253727"/>
    </source>
</evidence>
<dbReference type="OrthoDB" id="9812647at2"/>
<proteinExistence type="predicted"/>
<dbReference type="GO" id="GO:0005886">
    <property type="term" value="C:plasma membrane"/>
    <property type="evidence" value="ECO:0007669"/>
    <property type="project" value="UniProtKB-SubCell"/>
</dbReference>
<protein>
    <recommendedName>
        <fullName evidence="9">Polysaccharide biosynthesis protein C-terminal domain-containing protein</fullName>
    </recommendedName>
</protein>